<keyword evidence="6" id="KW-1185">Reference proteome</keyword>
<dbReference type="Pfam" id="PF03929">
    <property type="entry name" value="PepSY_TM"/>
    <property type="match status" value="1"/>
</dbReference>
<proteinExistence type="predicted"/>
<accession>A0AA49Q5Q1</accession>
<dbReference type="InterPro" id="IPR050789">
    <property type="entry name" value="Diverse_Enzym_Activities"/>
</dbReference>
<reference evidence="4" key="1">
    <citation type="submission" date="2023-07" db="EMBL/GenBank/DDBJ databases">
        <authorList>
            <person name="Haufschild T."/>
            <person name="Kallscheuer N."/>
            <person name="Hammer J."/>
            <person name="Kohn T."/>
            <person name="Kabuu M."/>
            <person name="Jogler M."/>
            <person name="Wohfarth N."/>
            <person name="Heuer A."/>
            <person name="Rohde M."/>
            <person name="van Teeseling M.C.F."/>
            <person name="Jogler C."/>
        </authorList>
    </citation>
    <scope>NUCLEOTIDE SEQUENCE</scope>
    <source>
        <strain evidence="4">Strain 138</strain>
        <strain evidence="5">Strain 318</strain>
    </source>
</reference>
<dbReference type="InterPro" id="IPR012338">
    <property type="entry name" value="Beta-lactam/transpept-like"/>
</dbReference>
<dbReference type="InterPro" id="IPR001466">
    <property type="entry name" value="Beta-lactam-related"/>
</dbReference>
<evidence type="ECO:0000256" key="2">
    <source>
        <dbReference type="SAM" id="Phobius"/>
    </source>
</evidence>
<name>A0AA49Q5Q1_9BACT</name>
<dbReference type="Gene3D" id="3.40.710.10">
    <property type="entry name" value="DD-peptidase/beta-lactamase superfamily"/>
    <property type="match status" value="1"/>
</dbReference>
<evidence type="ECO:0000259" key="3">
    <source>
        <dbReference type="Pfam" id="PF00144"/>
    </source>
</evidence>
<keyword evidence="1 4" id="KW-0378">Hydrolase</keyword>
<dbReference type="KEGG" id="pspc:Strain318_002821"/>
<dbReference type="RefSeq" id="WP_367886351.1">
    <property type="nucleotide sequence ID" value="NZ_CP130612.1"/>
</dbReference>
<evidence type="ECO:0000313" key="6">
    <source>
        <dbReference type="Proteomes" id="UP001229955"/>
    </source>
</evidence>
<dbReference type="EMBL" id="CP130612">
    <property type="protein sequence ID" value="WKW13498.1"/>
    <property type="molecule type" value="Genomic_DNA"/>
</dbReference>
<dbReference type="GO" id="GO:0016787">
    <property type="term" value="F:hydrolase activity"/>
    <property type="evidence" value="ECO:0007669"/>
    <property type="project" value="UniProtKB-KW"/>
</dbReference>
<protein>
    <submittedName>
        <fullName evidence="4">Serine hydrolase</fullName>
    </submittedName>
</protein>
<dbReference type="AlphaFoldDB" id="A0AA49Q5Q1"/>
<feature type="transmembrane region" description="Helical" evidence="2">
    <location>
        <begin position="12"/>
        <end position="32"/>
    </location>
</feature>
<dbReference type="EMBL" id="CP130613">
    <property type="protein sequence ID" value="WKW16405.1"/>
    <property type="molecule type" value="Genomic_DNA"/>
</dbReference>
<gene>
    <name evidence="4" type="ORF">Strain138_002821</name>
    <name evidence="5" type="ORF">Strain318_002821</name>
</gene>
<keyword evidence="2" id="KW-0472">Membrane</keyword>
<keyword evidence="2" id="KW-1133">Transmembrane helix</keyword>
<keyword evidence="2" id="KW-0812">Transmembrane</keyword>
<feature type="transmembrane region" description="Helical" evidence="2">
    <location>
        <begin position="135"/>
        <end position="157"/>
    </location>
</feature>
<dbReference type="SUPFAM" id="SSF56601">
    <property type="entry name" value="beta-lactamase/transpeptidase-like"/>
    <property type="match status" value="1"/>
</dbReference>
<feature type="domain" description="Beta-lactamase-related" evidence="3">
    <location>
        <begin position="283"/>
        <end position="559"/>
    </location>
</feature>
<evidence type="ECO:0000313" key="5">
    <source>
        <dbReference type="EMBL" id="WKW16405.1"/>
    </source>
</evidence>
<organism evidence="4">
    <name type="scientific">Pseudogemmatithrix spongiicola</name>
    <dbReference type="NCBI Taxonomy" id="3062599"/>
    <lineage>
        <taxon>Bacteria</taxon>
        <taxon>Pseudomonadati</taxon>
        <taxon>Gemmatimonadota</taxon>
        <taxon>Gemmatimonadia</taxon>
        <taxon>Gemmatimonadales</taxon>
        <taxon>Gemmatimonadaceae</taxon>
        <taxon>Pseudogemmatithrix</taxon>
    </lineage>
</organism>
<dbReference type="Pfam" id="PF00144">
    <property type="entry name" value="Beta-lactamase"/>
    <property type="match status" value="1"/>
</dbReference>
<dbReference type="PANTHER" id="PTHR43283:SF11">
    <property type="entry name" value="BETA-LACTAMASE-RELATED DOMAIN-CONTAINING PROTEIN"/>
    <property type="match status" value="1"/>
</dbReference>
<accession>A0AA49K1V5</accession>
<dbReference type="InterPro" id="IPR005625">
    <property type="entry name" value="PepSY-ass_TM"/>
</dbReference>
<dbReference type="PANTHER" id="PTHR43283">
    <property type="entry name" value="BETA-LACTAMASE-RELATED"/>
    <property type="match status" value="1"/>
</dbReference>
<evidence type="ECO:0000313" key="4">
    <source>
        <dbReference type="EMBL" id="WKW13498.1"/>
    </source>
</evidence>
<evidence type="ECO:0000256" key="1">
    <source>
        <dbReference type="ARBA" id="ARBA00022801"/>
    </source>
</evidence>
<sequence>MKLSILSRRLHRWGAIAVGLPFLVVIASGLLLQVKKQVPWVQPAEQRTDVPVPGLAWETILAAAQAVPQAAVSGWEDIDRLDVRPSKGIVKVITKSRWELQLALADGAVLQTAYRRSDLIEQLHDGSFFGDATKLWIFLPSGLVVFALWLTGLYLFFLPMLTKRKRARLKAAASLLALVLPVALDAQNAPRTPRGTAATPYVPAATWERRAPSAMNVDSAKLAAAIAFAVQNEARAPRDMEESHYRSFGREPFGQGIGPFKPRGEPTGVILRGGYVVASWGEPDRVDMTHSVTKSFLSVVTGLAFDRGLVRSVDEPVHLSQAPTYALRLQAPSEPGSTYGRAMFIDPWNTPHNRSITWDHMLRQVSDWEGTLWGKPEWADRPAQDASTWTTRARNAPGSVYEYNDVRVNVLALAATNVWRRPLPDVLDELVMSPIGASRTWRWNGYDNAWITLDGRAVQVVSGGGHWGGGMFINAWDMARFGLLTQRRGMWGTQRILSEEWVTRSLTPTPAQPTYGYMNWFLNTDRKWMPSAPASAFGHVGNGTNLVFVAPEQDLVIVVRWIENRAIDEFLGMVLGALR</sequence>
<dbReference type="Proteomes" id="UP001229955">
    <property type="component" value="Chromosome"/>
</dbReference>